<evidence type="ECO:0000256" key="2">
    <source>
        <dbReference type="ARBA" id="ARBA00002631"/>
    </source>
</evidence>
<dbReference type="Pfam" id="PF03167">
    <property type="entry name" value="UDG"/>
    <property type="match status" value="1"/>
</dbReference>
<dbReference type="Proteomes" id="UP000051248">
    <property type="component" value="Unassembled WGS sequence"/>
</dbReference>
<keyword evidence="8 9" id="KW-0234">DNA repair</keyword>
<evidence type="ECO:0000256" key="10">
    <source>
        <dbReference type="PROSITE-ProRule" id="PRU10072"/>
    </source>
</evidence>
<proteinExistence type="inferred from homology"/>
<dbReference type="CDD" id="cd10027">
    <property type="entry name" value="UDG-F1-like"/>
    <property type="match status" value="1"/>
</dbReference>
<dbReference type="Gene3D" id="3.40.470.10">
    <property type="entry name" value="Uracil-DNA glycosylase-like domain"/>
    <property type="match status" value="1"/>
</dbReference>
<dbReference type="AlphaFoldDB" id="A0A0R1KM52"/>
<dbReference type="PANTHER" id="PTHR11264:SF0">
    <property type="entry name" value="URACIL-DNA GLYCOSYLASE"/>
    <property type="match status" value="1"/>
</dbReference>
<dbReference type="PATRIC" id="fig|1423775.4.peg.2248"/>
<evidence type="ECO:0000256" key="6">
    <source>
        <dbReference type="ARBA" id="ARBA00022763"/>
    </source>
</evidence>
<dbReference type="InterPro" id="IPR018085">
    <property type="entry name" value="Ura-DNA_Glyclase_AS"/>
</dbReference>
<reference evidence="13 14" key="1">
    <citation type="journal article" date="2015" name="Genome Announc.">
        <title>Expanding the biotechnology potential of lactobacilli through comparative genomics of 213 strains and associated genera.</title>
        <authorList>
            <person name="Sun Z."/>
            <person name="Harris H.M."/>
            <person name="McCann A."/>
            <person name="Guo C."/>
            <person name="Argimon S."/>
            <person name="Zhang W."/>
            <person name="Yang X."/>
            <person name="Jeffery I.B."/>
            <person name="Cooney J.C."/>
            <person name="Kagawa T.F."/>
            <person name="Liu W."/>
            <person name="Song Y."/>
            <person name="Salvetti E."/>
            <person name="Wrobel A."/>
            <person name="Rasinkangas P."/>
            <person name="Parkhill J."/>
            <person name="Rea M.C."/>
            <person name="O'Sullivan O."/>
            <person name="Ritari J."/>
            <person name="Douillard F.P."/>
            <person name="Paul Ross R."/>
            <person name="Yang R."/>
            <person name="Briner A.E."/>
            <person name="Felis G.E."/>
            <person name="de Vos W.M."/>
            <person name="Barrangou R."/>
            <person name="Klaenhammer T.R."/>
            <person name="Caufield P.W."/>
            <person name="Cui Y."/>
            <person name="Zhang H."/>
            <person name="O'Toole P.W."/>
        </authorList>
    </citation>
    <scope>NUCLEOTIDE SEQUENCE [LARGE SCALE GENOMIC DNA]</scope>
    <source>
        <strain evidence="13 14">DSM 19682</strain>
    </source>
</reference>
<keyword evidence="6 9" id="KW-0227">DNA damage</keyword>
<dbReference type="NCBIfam" id="TIGR00628">
    <property type="entry name" value="ung"/>
    <property type="match status" value="1"/>
</dbReference>
<feature type="domain" description="Uracil-DNA glycosylase-like" evidence="12">
    <location>
        <begin position="66"/>
        <end position="225"/>
    </location>
</feature>
<keyword evidence="9" id="KW-0963">Cytoplasm</keyword>
<evidence type="ECO:0000256" key="5">
    <source>
        <dbReference type="ARBA" id="ARBA00018429"/>
    </source>
</evidence>
<evidence type="ECO:0000256" key="9">
    <source>
        <dbReference type="HAMAP-Rule" id="MF_00148"/>
    </source>
</evidence>
<comment type="subcellular location">
    <subcellularLocation>
        <location evidence="9">Cytoplasm</location>
    </subcellularLocation>
</comment>
<evidence type="ECO:0000313" key="13">
    <source>
        <dbReference type="EMBL" id="KRK80295.1"/>
    </source>
</evidence>
<evidence type="ECO:0000256" key="8">
    <source>
        <dbReference type="ARBA" id="ARBA00023204"/>
    </source>
</evidence>
<accession>A0A0R1KM52</accession>
<dbReference type="HAMAP" id="MF_00148">
    <property type="entry name" value="UDG"/>
    <property type="match status" value="1"/>
</dbReference>
<evidence type="ECO:0000259" key="12">
    <source>
        <dbReference type="SMART" id="SM00986"/>
    </source>
</evidence>
<feature type="active site" description="Proton acceptor" evidence="9 10">
    <location>
        <position position="81"/>
    </location>
</feature>
<keyword evidence="14" id="KW-1185">Reference proteome</keyword>
<comment type="catalytic activity">
    <reaction evidence="1 9 11">
        <text>Hydrolyzes single-stranded DNA or mismatched double-stranded DNA and polynucleotides, releasing free uracil.</text>
        <dbReference type="EC" id="3.2.2.27"/>
    </reaction>
</comment>
<dbReference type="InterPro" id="IPR036895">
    <property type="entry name" value="Uracil-DNA_glycosylase-like_sf"/>
</dbReference>
<dbReference type="GO" id="GO:0004844">
    <property type="term" value="F:uracil DNA N-glycosylase activity"/>
    <property type="evidence" value="ECO:0007669"/>
    <property type="project" value="UniProtKB-UniRule"/>
</dbReference>
<evidence type="ECO:0000256" key="4">
    <source>
        <dbReference type="ARBA" id="ARBA00012030"/>
    </source>
</evidence>
<dbReference type="GO" id="GO:0005737">
    <property type="term" value="C:cytoplasm"/>
    <property type="evidence" value="ECO:0007669"/>
    <property type="project" value="UniProtKB-SubCell"/>
</dbReference>
<evidence type="ECO:0000256" key="1">
    <source>
        <dbReference type="ARBA" id="ARBA00001400"/>
    </source>
</evidence>
<dbReference type="EC" id="3.2.2.27" evidence="4 9"/>
<comment type="function">
    <text evidence="2 9 11">Excises uracil residues from the DNA which can arise as a result of misincorporation of dUMP residues by DNA polymerase or due to deamination of cytosine.</text>
</comment>
<dbReference type="NCBIfam" id="NF003592">
    <property type="entry name" value="PRK05254.1-5"/>
    <property type="match status" value="1"/>
</dbReference>
<keyword evidence="7 9" id="KW-0378">Hydrolase</keyword>
<dbReference type="EMBL" id="AZDZ01000004">
    <property type="protein sequence ID" value="KRK80295.1"/>
    <property type="molecule type" value="Genomic_DNA"/>
</dbReference>
<evidence type="ECO:0000313" key="14">
    <source>
        <dbReference type="Proteomes" id="UP000051248"/>
    </source>
</evidence>
<dbReference type="NCBIfam" id="NF003588">
    <property type="entry name" value="PRK05254.1-1"/>
    <property type="match status" value="1"/>
</dbReference>
<comment type="similarity">
    <text evidence="3 9 11">Belongs to the uracil-DNA glycosylase (UDG) superfamily. UNG family.</text>
</comment>
<name>A0A0R1KM52_9LACO</name>
<dbReference type="GO" id="GO:0097510">
    <property type="term" value="P:base-excision repair, AP site formation via deaminated base removal"/>
    <property type="evidence" value="ECO:0007669"/>
    <property type="project" value="TreeGrafter"/>
</dbReference>
<dbReference type="InterPro" id="IPR005122">
    <property type="entry name" value="Uracil-DNA_glycosylase-like"/>
</dbReference>
<sequence>MLPYFKKTYTRTVGVNLRTLIKNDWQDVLNGEFDKPYYQNLHNFLKEEYNTQTIYPNMYHIFQAFIWTSFSDTKVVILGQDPYHEPNQAIGCSFAVAPGVRIPPSLVNIYKELQDDIGCTPVNHGYLKSWADQGVLLLNSVLTVRRGQAYSHKDKGWEQLTDFAIKALSDRGKVVFILWGGAAKSKIPLIDQSKNTIISSPHPSPLSAYRGFFGSKPFSRTNKALLSYNERVINWQLPEVVDEMEEN</sequence>
<protein>
    <recommendedName>
        <fullName evidence="5 9">Uracil-DNA glycosylase</fullName>
        <shortName evidence="9">UDG</shortName>
        <ecNumber evidence="4 9">3.2.2.27</ecNumber>
    </recommendedName>
</protein>
<dbReference type="PANTHER" id="PTHR11264">
    <property type="entry name" value="URACIL-DNA GLYCOSYLASE"/>
    <property type="match status" value="1"/>
</dbReference>
<dbReference type="eggNOG" id="COG0692">
    <property type="taxonomic scope" value="Bacteria"/>
</dbReference>
<dbReference type="SMART" id="SM00986">
    <property type="entry name" value="UDG"/>
    <property type="match status" value="1"/>
</dbReference>
<dbReference type="STRING" id="1423775.FD03_GL002210"/>
<dbReference type="InterPro" id="IPR002043">
    <property type="entry name" value="UDG_fam1"/>
</dbReference>
<evidence type="ECO:0000256" key="7">
    <source>
        <dbReference type="ARBA" id="ARBA00022801"/>
    </source>
</evidence>
<organism evidence="13 14">
    <name type="scientific">Companilactobacillus nodensis DSM 19682 = JCM 14932 = NBRC 107160</name>
    <dbReference type="NCBI Taxonomy" id="1423775"/>
    <lineage>
        <taxon>Bacteria</taxon>
        <taxon>Bacillati</taxon>
        <taxon>Bacillota</taxon>
        <taxon>Bacilli</taxon>
        <taxon>Lactobacillales</taxon>
        <taxon>Lactobacillaceae</taxon>
        <taxon>Companilactobacillus</taxon>
    </lineage>
</organism>
<dbReference type="FunFam" id="3.40.470.10:FF:000001">
    <property type="entry name" value="Uracil-DNA glycosylase"/>
    <property type="match status" value="1"/>
</dbReference>
<evidence type="ECO:0000256" key="11">
    <source>
        <dbReference type="RuleBase" id="RU003780"/>
    </source>
</evidence>
<dbReference type="SMART" id="SM00987">
    <property type="entry name" value="UreE_C"/>
    <property type="match status" value="1"/>
</dbReference>
<dbReference type="SUPFAM" id="SSF52141">
    <property type="entry name" value="Uracil-DNA glycosylase-like"/>
    <property type="match status" value="1"/>
</dbReference>
<evidence type="ECO:0000256" key="3">
    <source>
        <dbReference type="ARBA" id="ARBA00008184"/>
    </source>
</evidence>
<comment type="caution">
    <text evidence="13">The sequence shown here is derived from an EMBL/GenBank/DDBJ whole genome shotgun (WGS) entry which is preliminary data.</text>
</comment>
<dbReference type="PROSITE" id="PS00130">
    <property type="entry name" value="U_DNA_GLYCOSYLASE"/>
    <property type="match status" value="1"/>
</dbReference>
<gene>
    <name evidence="9" type="primary">ung</name>
    <name evidence="13" type="ORF">FD03_GL002210</name>
</gene>
<dbReference type="NCBIfam" id="NF003589">
    <property type="entry name" value="PRK05254.1-2"/>
    <property type="match status" value="1"/>
</dbReference>